<dbReference type="Proteomes" id="UP000179219">
    <property type="component" value="Unassembled WGS sequence"/>
</dbReference>
<accession>A0A1F7X018</accession>
<reference evidence="2 3" key="1">
    <citation type="journal article" date="2016" name="Nat. Commun.">
        <title>Thousands of microbial genomes shed light on interconnected biogeochemical processes in an aquifer system.</title>
        <authorList>
            <person name="Anantharaman K."/>
            <person name="Brown C.T."/>
            <person name="Hug L.A."/>
            <person name="Sharon I."/>
            <person name="Castelle C.J."/>
            <person name="Probst A.J."/>
            <person name="Thomas B.C."/>
            <person name="Singh A."/>
            <person name="Wilkins M.J."/>
            <person name="Karaoz U."/>
            <person name="Brodie E.L."/>
            <person name="Williams K.H."/>
            <person name="Hubbard S.S."/>
            <person name="Banfield J.F."/>
        </authorList>
    </citation>
    <scope>NUCLEOTIDE SEQUENCE [LARGE SCALE GENOMIC DNA]</scope>
</reference>
<organism evidence="2 3">
    <name type="scientific">Candidatus Woesebacteria bacterium RBG_13_34_9</name>
    <dbReference type="NCBI Taxonomy" id="1802477"/>
    <lineage>
        <taxon>Bacteria</taxon>
        <taxon>Candidatus Woeseibacteriota</taxon>
    </lineage>
</organism>
<gene>
    <name evidence="2" type="ORF">A2159_02550</name>
</gene>
<name>A0A1F7X018_9BACT</name>
<proteinExistence type="predicted"/>
<evidence type="ECO:0000256" key="1">
    <source>
        <dbReference type="SAM" id="Coils"/>
    </source>
</evidence>
<keyword evidence="1" id="KW-0175">Coiled coil</keyword>
<evidence type="ECO:0000313" key="3">
    <source>
        <dbReference type="Proteomes" id="UP000179219"/>
    </source>
</evidence>
<dbReference type="AlphaFoldDB" id="A0A1F7X018"/>
<feature type="coiled-coil region" evidence="1">
    <location>
        <begin position="24"/>
        <end position="77"/>
    </location>
</feature>
<sequence>MKYMDDNKLLNQIAKDIKVVKLQLNNVEMKVELVNKKVEQAQEETVDVLSELIHEGYNLHEKRIKKLEKHLRSSQTQ</sequence>
<dbReference type="EMBL" id="MGFP01000049">
    <property type="protein sequence ID" value="OGM08444.1"/>
    <property type="molecule type" value="Genomic_DNA"/>
</dbReference>
<comment type="caution">
    <text evidence="2">The sequence shown here is derived from an EMBL/GenBank/DDBJ whole genome shotgun (WGS) entry which is preliminary data.</text>
</comment>
<protein>
    <submittedName>
        <fullName evidence="2">Uncharacterized protein</fullName>
    </submittedName>
</protein>
<evidence type="ECO:0000313" key="2">
    <source>
        <dbReference type="EMBL" id="OGM08444.1"/>
    </source>
</evidence>